<dbReference type="AlphaFoldDB" id="A0A8J8T7D7"/>
<evidence type="ECO:0000313" key="1">
    <source>
        <dbReference type="EMBL" id="TNV84440.1"/>
    </source>
</evidence>
<reference evidence="1" key="1">
    <citation type="submission" date="2019-06" db="EMBL/GenBank/DDBJ databases">
        <authorList>
            <person name="Zheng W."/>
        </authorList>
    </citation>
    <scope>NUCLEOTIDE SEQUENCE</scope>
    <source>
        <strain evidence="1">QDHG01</strain>
    </source>
</reference>
<proteinExistence type="predicted"/>
<dbReference type="Proteomes" id="UP000785679">
    <property type="component" value="Unassembled WGS sequence"/>
</dbReference>
<organism evidence="1 2">
    <name type="scientific">Halteria grandinella</name>
    <dbReference type="NCBI Taxonomy" id="5974"/>
    <lineage>
        <taxon>Eukaryota</taxon>
        <taxon>Sar</taxon>
        <taxon>Alveolata</taxon>
        <taxon>Ciliophora</taxon>
        <taxon>Intramacronucleata</taxon>
        <taxon>Spirotrichea</taxon>
        <taxon>Stichotrichia</taxon>
        <taxon>Sporadotrichida</taxon>
        <taxon>Halteriidae</taxon>
        <taxon>Halteria</taxon>
    </lineage>
</organism>
<dbReference type="EMBL" id="RRYP01002769">
    <property type="protein sequence ID" value="TNV84440.1"/>
    <property type="molecule type" value="Genomic_DNA"/>
</dbReference>
<comment type="caution">
    <text evidence="1">The sequence shown here is derived from an EMBL/GenBank/DDBJ whole genome shotgun (WGS) entry which is preliminary data.</text>
</comment>
<accession>A0A8J8T7D7</accession>
<name>A0A8J8T7D7_HALGN</name>
<gene>
    <name evidence="1" type="ORF">FGO68_gene11843</name>
</gene>
<keyword evidence="2" id="KW-1185">Reference proteome</keyword>
<evidence type="ECO:0000313" key="2">
    <source>
        <dbReference type="Proteomes" id="UP000785679"/>
    </source>
</evidence>
<sequence length="137" mass="15891">MTFCKSCSKFLSLKSRFIALSTLKWYYIHQTQFSRKTFIIQVFSYLKSYPSLGQPSLGILEVRNEREVKRRISVSISMCGLENHHLTSIRQKKQTSPTLCSKQILITIEINKGTKDDTLSQHDICYQTSSQDPKYLC</sequence>
<protein>
    <submittedName>
        <fullName evidence="1">Uncharacterized protein</fullName>
    </submittedName>
</protein>